<proteinExistence type="predicted"/>
<reference evidence="1" key="1">
    <citation type="journal article" date="2020" name="Nature">
        <title>Giant virus diversity and host interactions through global metagenomics.</title>
        <authorList>
            <person name="Schulz F."/>
            <person name="Roux S."/>
            <person name="Paez-Espino D."/>
            <person name="Jungbluth S."/>
            <person name="Walsh D.A."/>
            <person name="Denef V.J."/>
            <person name="McMahon K.D."/>
            <person name="Konstantinidis K.T."/>
            <person name="Eloe-Fadrosh E.A."/>
            <person name="Kyrpides N.C."/>
            <person name="Woyke T."/>
        </authorList>
    </citation>
    <scope>NUCLEOTIDE SEQUENCE</scope>
    <source>
        <strain evidence="1">GVMAG-M-3300027791-30</strain>
    </source>
</reference>
<evidence type="ECO:0000313" key="1">
    <source>
        <dbReference type="EMBL" id="QHU28788.1"/>
    </source>
</evidence>
<name>A0A6C0LG39_9ZZZZ</name>
<sequence length="90" mass="10700">MYRFYSRRCGIYSVEEKDKINVRYYESSIIEDENNIINKYSLEDKSGKEILTFLSSNGIYNEKLLKLSTIYNDWYLYKSDQVIGTSINLV</sequence>
<accession>A0A6C0LG39</accession>
<dbReference type="AlphaFoldDB" id="A0A6C0LG39"/>
<dbReference type="EMBL" id="MN740474">
    <property type="protein sequence ID" value="QHU28788.1"/>
    <property type="molecule type" value="Genomic_DNA"/>
</dbReference>
<protein>
    <submittedName>
        <fullName evidence="1">Uncharacterized protein</fullName>
    </submittedName>
</protein>
<organism evidence="1">
    <name type="scientific">viral metagenome</name>
    <dbReference type="NCBI Taxonomy" id="1070528"/>
    <lineage>
        <taxon>unclassified sequences</taxon>
        <taxon>metagenomes</taxon>
        <taxon>organismal metagenomes</taxon>
    </lineage>
</organism>